<evidence type="ECO:0000313" key="3">
    <source>
        <dbReference type="EMBL" id="KAA8910535.1"/>
    </source>
</evidence>
<sequence>MPTYIITAKKSDDKEKLMEEAIAQGGTITHDYTLIPAFAVAFPEGNIQAFECNPNVASVEEDGVVTTQ</sequence>
<dbReference type="AlphaFoldDB" id="A0A5J5F343"/>
<dbReference type="EMBL" id="VXIS01000045">
    <property type="protein sequence ID" value="KAA8910535.1"/>
    <property type="molecule type" value="Genomic_DNA"/>
</dbReference>
<dbReference type="InParanoid" id="A0A5J5F343"/>
<evidence type="ECO:0000256" key="1">
    <source>
        <dbReference type="ARBA" id="ARBA00038069"/>
    </source>
</evidence>
<proteinExistence type="inferred from homology"/>
<dbReference type="PANTHER" id="PTHR28288:SF2">
    <property type="entry name" value="PROTEASE B INHIBITOR 2"/>
    <property type="match status" value="1"/>
</dbReference>
<dbReference type="OrthoDB" id="5518345at2759"/>
<dbReference type="Proteomes" id="UP000326924">
    <property type="component" value="Unassembled WGS sequence"/>
</dbReference>
<dbReference type="InterPro" id="IPR052471">
    <property type="entry name" value="PBI_I9"/>
</dbReference>
<dbReference type="GO" id="GO:0042144">
    <property type="term" value="P:vacuole fusion, non-autophagic"/>
    <property type="evidence" value="ECO:0007669"/>
    <property type="project" value="TreeGrafter"/>
</dbReference>
<dbReference type="SUPFAM" id="SSF54897">
    <property type="entry name" value="Protease propeptides/inhibitors"/>
    <property type="match status" value="1"/>
</dbReference>
<reference evidence="3 4" key="1">
    <citation type="submission" date="2019-09" db="EMBL/GenBank/DDBJ databases">
        <title>Draft genome of the ectomycorrhizal ascomycete Sphaerosporella brunnea.</title>
        <authorList>
            <consortium name="DOE Joint Genome Institute"/>
            <person name="Benucci G.M."/>
            <person name="Marozzi G."/>
            <person name="Antonielli L."/>
            <person name="Sanchez S."/>
            <person name="Marco P."/>
            <person name="Wang X."/>
            <person name="Falini L.B."/>
            <person name="Barry K."/>
            <person name="Haridas S."/>
            <person name="Lipzen A."/>
            <person name="Labutti K."/>
            <person name="Grigoriev I.V."/>
            <person name="Murat C."/>
            <person name="Martin F."/>
            <person name="Albertini E."/>
            <person name="Donnini D."/>
            <person name="Bonito G."/>
        </authorList>
    </citation>
    <scope>NUCLEOTIDE SEQUENCE [LARGE SCALE GENOMIC DNA]</scope>
    <source>
        <strain evidence="3 4">Sb_GMNB300</strain>
    </source>
</reference>
<dbReference type="Gene3D" id="3.30.70.80">
    <property type="entry name" value="Peptidase S8 propeptide/proteinase inhibitor I9"/>
    <property type="match status" value="1"/>
</dbReference>
<feature type="domain" description="Inhibitor I9" evidence="2">
    <location>
        <begin position="19"/>
        <end position="67"/>
    </location>
</feature>
<comment type="caution">
    <text evidence="3">The sequence shown here is derived from an EMBL/GenBank/DDBJ whole genome shotgun (WGS) entry which is preliminary data.</text>
</comment>
<dbReference type="Pfam" id="PF05922">
    <property type="entry name" value="Inhibitor_I9"/>
    <property type="match status" value="1"/>
</dbReference>
<dbReference type="InterPro" id="IPR010259">
    <property type="entry name" value="S8pro/Inhibitor_I9"/>
</dbReference>
<comment type="similarity">
    <text evidence="1">Belongs to the protease inhibitor I9 family.</text>
</comment>
<protein>
    <recommendedName>
        <fullName evidence="2">Inhibitor I9 domain-containing protein</fullName>
    </recommendedName>
</protein>
<accession>A0A5J5F343</accession>
<evidence type="ECO:0000313" key="4">
    <source>
        <dbReference type="Proteomes" id="UP000326924"/>
    </source>
</evidence>
<evidence type="ECO:0000259" key="2">
    <source>
        <dbReference type="Pfam" id="PF05922"/>
    </source>
</evidence>
<keyword evidence="4" id="KW-1185">Reference proteome</keyword>
<gene>
    <name evidence="3" type="ORF">FN846DRAFT_904949</name>
</gene>
<name>A0A5J5F343_9PEZI</name>
<dbReference type="PANTHER" id="PTHR28288">
    <property type="entry name" value="PROTEASE B INHIBITOR 2"/>
    <property type="match status" value="1"/>
</dbReference>
<organism evidence="3 4">
    <name type="scientific">Sphaerosporella brunnea</name>
    <dbReference type="NCBI Taxonomy" id="1250544"/>
    <lineage>
        <taxon>Eukaryota</taxon>
        <taxon>Fungi</taxon>
        <taxon>Dikarya</taxon>
        <taxon>Ascomycota</taxon>
        <taxon>Pezizomycotina</taxon>
        <taxon>Pezizomycetes</taxon>
        <taxon>Pezizales</taxon>
        <taxon>Pyronemataceae</taxon>
        <taxon>Sphaerosporella</taxon>
    </lineage>
</organism>
<dbReference type="InterPro" id="IPR037045">
    <property type="entry name" value="S8pro/Inhibitor_I9_sf"/>
</dbReference>
<dbReference type="GO" id="GO:0004866">
    <property type="term" value="F:endopeptidase inhibitor activity"/>
    <property type="evidence" value="ECO:0007669"/>
    <property type="project" value="TreeGrafter"/>
</dbReference>